<keyword evidence="1" id="KW-0472">Membrane</keyword>
<reference evidence="3 4" key="1">
    <citation type="submission" date="2017-02" db="EMBL/GenBank/DDBJ databases">
        <authorList>
            <person name="Peterson S.W."/>
        </authorList>
    </citation>
    <scope>NUCLEOTIDE SEQUENCE [LARGE SCALE GENOMIC DNA]</scope>
    <source>
        <strain evidence="3 4">B Mb 05.01</strain>
    </source>
</reference>
<feature type="transmembrane region" description="Helical" evidence="1">
    <location>
        <begin position="12"/>
        <end position="35"/>
    </location>
</feature>
<evidence type="ECO:0000313" key="3">
    <source>
        <dbReference type="EMBL" id="SJN28913.1"/>
    </source>
</evidence>
<dbReference type="InterPro" id="IPR012867">
    <property type="entry name" value="DUF1648"/>
</dbReference>
<feature type="transmembrane region" description="Helical" evidence="1">
    <location>
        <begin position="223"/>
        <end position="243"/>
    </location>
</feature>
<evidence type="ECO:0000313" key="4">
    <source>
        <dbReference type="Proteomes" id="UP000196320"/>
    </source>
</evidence>
<evidence type="ECO:0000256" key="1">
    <source>
        <dbReference type="SAM" id="Phobius"/>
    </source>
</evidence>
<evidence type="ECO:0000259" key="2">
    <source>
        <dbReference type="Pfam" id="PF07853"/>
    </source>
</evidence>
<proteinExistence type="predicted"/>
<keyword evidence="4" id="KW-1185">Reference proteome</keyword>
<sequence length="351" mass="37476">MTDDVRRSRTAFFWVGVFIPAAILLVTVAVIAAWLPELPDPIATHWGSSGVDGFGPKWATIALPLGVGGGTVTLLALIGALGYRMPQSSTKQPVQAWGPTSRFLGGMSLGLALFISYLELVTTGLQRGLADAAQAPDIGWWMPTGFALLITGTALGWFLQPRSPERVGVAEASVASITFNRVERAAWFGTAKMARGAVVVLVGATLLMLVLSVVVFAQDAGGGWILLGTTVLLLVLIATMLVFRVRANAAGLRVRSLLGWPNTGIPLDRIEKIEVVQIAPMAEFGGWGWRISPDGRRGVVLRAGEALQVTDSRGKVFVVTVDDAVEAASVLESLRQRAQVRPRREADTEEQ</sequence>
<feature type="transmembrane region" description="Helical" evidence="1">
    <location>
        <begin position="103"/>
        <end position="120"/>
    </location>
</feature>
<dbReference type="Proteomes" id="UP000196320">
    <property type="component" value="Unassembled WGS sequence"/>
</dbReference>
<keyword evidence="1" id="KW-0812">Transmembrane</keyword>
<feature type="transmembrane region" description="Helical" evidence="1">
    <location>
        <begin position="197"/>
        <end position="217"/>
    </location>
</feature>
<dbReference type="AlphaFoldDB" id="A0A1R4JB22"/>
<protein>
    <recommendedName>
        <fullName evidence="2">DUF1648 domain-containing protein</fullName>
    </recommendedName>
</protein>
<feature type="domain" description="DUF1648" evidence="2">
    <location>
        <begin position="23"/>
        <end position="65"/>
    </location>
</feature>
<name>A0A1R4JB22_9MICO</name>
<gene>
    <name evidence="3" type="ORF">FM104_06265</name>
</gene>
<feature type="transmembrane region" description="Helical" evidence="1">
    <location>
        <begin position="61"/>
        <end position="83"/>
    </location>
</feature>
<dbReference type="RefSeq" id="WP_087130588.1">
    <property type="nucleotide sequence ID" value="NZ_FUKO01000019.1"/>
</dbReference>
<dbReference type="OrthoDB" id="3178004at2"/>
<accession>A0A1R4JB22</accession>
<feature type="transmembrane region" description="Helical" evidence="1">
    <location>
        <begin position="140"/>
        <end position="159"/>
    </location>
</feature>
<dbReference type="EMBL" id="FUKO01000019">
    <property type="protein sequence ID" value="SJN28913.1"/>
    <property type="molecule type" value="Genomic_DNA"/>
</dbReference>
<keyword evidence="1" id="KW-1133">Transmembrane helix</keyword>
<dbReference type="Pfam" id="PF07853">
    <property type="entry name" value="DUF1648"/>
    <property type="match status" value="1"/>
</dbReference>
<organism evidence="3 4">
    <name type="scientific">Microbacterium esteraromaticum</name>
    <dbReference type="NCBI Taxonomy" id="57043"/>
    <lineage>
        <taxon>Bacteria</taxon>
        <taxon>Bacillati</taxon>
        <taxon>Actinomycetota</taxon>
        <taxon>Actinomycetes</taxon>
        <taxon>Micrococcales</taxon>
        <taxon>Microbacteriaceae</taxon>
        <taxon>Microbacterium</taxon>
    </lineage>
</organism>